<keyword evidence="2" id="KW-1185">Reference proteome</keyword>
<gene>
    <name evidence="1" type="ORF">MRATA1EN1_LOCUS26601</name>
</gene>
<dbReference type="Proteomes" id="UP001176941">
    <property type="component" value="Chromosome 7"/>
</dbReference>
<name>A0ABN8ZV51_RANTA</name>
<evidence type="ECO:0000313" key="1">
    <source>
        <dbReference type="EMBL" id="CAI9177639.1"/>
    </source>
</evidence>
<accession>A0ABN8ZV51</accession>
<evidence type="ECO:0000313" key="2">
    <source>
        <dbReference type="Proteomes" id="UP001176941"/>
    </source>
</evidence>
<organism evidence="1 2">
    <name type="scientific">Rangifer tarandus platyrhynchus</name>
    <name type="common">Svalbard reindeer</name>
    <dbReference type="NCBI Taxonomy" id="3082113"/>
    <lineage>
        <taxon>Eukaryota</taxon>
        <taxon>Metazoa</taxon>
        <taxon>Chordata</taxon>
        <taxon>Craniata</taxon>
        <taxon>Vertebrata</taxon>
        <taxon>Euteleostomi</taxon>
        <taxon>Mammalia</taxon>
        <taxon>Eutheria</taxon>
        <taxon>Laurasiatheria</taxon>
        <taxon>Artiodactyla</taxon>
        <taxon>Ruminantia</taxon>
        <taxon>Pecora</taxon>
        <taxon>Cervidae</taxon>
        <taxon>Odocoileinae</taxon>
        <taxon>Rangifer</taxon>
    </lineage>
</organism>
<sequence>MKSGQLSPPTYCLEDNLGPSILDHCRCSEKTQGSFCDTASMLKARALFESTPDHEKENHSLPASLRWQLEDPGTIASGDLRTLEPGRKQDIIPMPSLGTEENSF</sequence>
<reference evidence="1" key="1">
    <citation type="submission" date="2023-04" db="EMBL/GenBank/DDBJ databases">
        <authorList>
            <consortium name="ELIXIR-Norway"/>
        </authorList>
    </citation>
    <scope>NUCLEOTIDE SEQUENCE [LARGE SCALE GENOMIC DNA]</scope>
</reference>
<proteinExistence type="predicted"/>
<protein>
    <submittedName>
        <fullName evidence="1">Uncharacterized protein</fullName>
    </submittedName>
</protein>
<dbReference type="EMBL" id="OX459943">
    <property type="protein sequence ID" value="CAI9177639.1"/>
    <property type="molecule type" value="Genomic_DNA"/>
</dbReference>